<evidence type="ECO:0000313" key="2">
    <source>
        <dbReference type="Proteomes" id="UP000236290"/>
    </source>
</evidence>
<dbReference type="InterPro" id="IPR036770">
    <property type="entry name" value="Ankyrin_rpt-contain_sf"/>
</dbReference>
<dbReference type="Gene3D" id="1.25.40.20">
    <property type="entry name" value="Ankyrin repeat-containing domain"/>
    <property type="match status" value="1"/>
</dbReference>
<comment type="caution">
    <text evidence="1">The sequence shown here is derived from an EMBL/GenBank/DDBJ whole genome shotgun (WGS) entry which is preliminary data.</text>
</comment>
<protein>
    <submittedName>
        <fullName evidence="1">Uncharacterized protein</fullName>
    </submittedName>
</protein>
<accession>A0A2K0TLT2</accession>
<organism evidence="1 2">
    <name type="scientific">Trichoderma harzianum</name>
    <name type="common">Hypocrea lixii</name>
    <dbReference type="NCBI Taxonomy" id="5544"/>
    <lineage>
        <taxon>Eukaryota</taxon>
        <taxon>Fungi</taxon>
        <taxon>Dikarya</taxon>
        <taxon>Ascomycota</taxon>
        <taxon>Pezizomycotina</taxon>
        <taxon>Sordariomycetes</taxon>
        <taxon>Hypocreomycetidae</taxon>
        <taxon>Hypocreales</taxon>
        <taxon>Hypocreaceae</taxon>
        <taxon>Trichoderma</taxon>
    </lineage>
</organism>
<sequence length="339" mass="37865">MDLSFKSTVLGDVAGILNENGHSFYFKYWVTKISLRRVIKASDAELWIAAAESPQLSDEELEERKLAAYHAEKSESTTGISHLGFIKTVPISDLQRLLCLWFLTYDYGTIALHPGELKRIFDQPEQPQLLKSIAFGQASGVLHEGQLAIARLLLENGYSMAKDTDFFFSLLEKIWKVETRVGNESDAQAVIVPAMQKLAALVLEYGQSPNIMAAFSCVHPHECTPLHIVPPGLAAELIRCKAEVNSKDFEGKSPLDWVLQPPTWSRHWNLARRYEMCCLLVNAGGLMSPSTPAKVWTDALATFEMAGHDTRVLLDKSPSQKYLPPQSAIQSFYGYFSKV</sequence>
<dbReference type="AlphaFoldDB" id="A0A2K0TLT2"/>
<proteinExistence type="predicted"/>
<reference evidence="1 2" key="1">
    <citation type="submission" date="2017-02" db="EMBL/GenBank/DDBJ databases">
        <title>Genomes of Trichoderma spp. with biocontrol activity.</title>
        <authorList>
            <person name="Gardiner D."/>
            <person name="Kazan K."/>
            <person name="Vos C."/>
            <person name="Harvey P."/>
        </authorList>
    </citation>
    <scope>NUCLEOTIDE SEQUENCE [LARGE SCALE GENOMIC DNA]</scope>
    <source>
        <strain evidence="1 2">Tr1</strain>
    </source>
</reference>
<gene>
    <name evidence="1" type="ORF">THARTR1_10797</name>
</gene>
<dbReference type="EMBL" id="MTYI01000271">
    <property type="protein sequence ID" value="PNP46475.1"/>
    <property type="molecule type" value="Genomic_DNA"/>
</dbReference>
<name>A0A2K0TLT2_TRIHA</name>
<evidence type="ECO:0000313" key="1">
    <source>
        <dbReference type="EMBL" id="PNP46475.1"/>
    </source>
</evidence>
<dbReference type="Proteomes" id="UP000236290">
    <property type="component" value="Unassembled WGS sequence"/>
</dbReference>